<protein>
    <submittedName>
        <fullName evidence="1">RNase H-like nuclease</fullName>
    </submittedName>
</protein>
<keyword evidence="2" id="KW-1185">Reference proteome</keyword>
<sequence>MTRWIGGLDGCRGAWAGVLLDLDDPTRYRTARFARVADLLDAPEAPLSVGIDIPIGLDSHVTGGGRAADRAARAYLGRGRASVFPVPARAAVHAQTYAEAKTLSRAHSTPPFAPSIQCWNILGYVREVDALLRARPELMMRLHEVHPEIAFHSLNSGQALTAGKKGPARQDGLAERRALLAAAGLPAGLIAARPAGIGADDHLDALAGLVVARDILAGCAIPLPDPPGRDAAGLPIVIWMPARAAGPPLAPDDFPAKAKS</sequence>
<dbReference type="EMBL" id="JBEPMM010000001">
    <property type="protein sequence ID" value="MET3690553.1"/>
    <property type="molecule type" value="Genomic_DNA"/>
</dbReference>
<gene>
    <name evidence="1" type="ORF">ABID43_000072</name>
</gene>
<evidence type="ECO:0000313" key="2">
    <source>
        <dbReference type="Proteomes" id="UP001549145"/>
    </source>
</evidence>
<reference evidence="1 2" key="1">
    <citation type="submission" date="2024-06" db="EMBL/GenBank/DDBJ databases">
        <title>Genomic Encyclopedia of Type Strains, Phase IV (KMG-IV): sequencing the most valuable type-strain genomes for metagenomic binning, comparative biology and taxonomic classification.</title>
        <authorList>
            <person name="Goeker M."/>
        </authorList>
    </citation>
    <scope>NUCLEOTIDE SEQUENCE [LARGE SCALE GENOMIC DNA]</scope>
    <source>
        <strain evidence="1 2">DSM 21331</strain>
    </source>
</reference>
<accession>A0ABV2KYA4</accession>
<dbReference type="Proteomes" id="UP001549145">
    <property type="component" value="Unassembled WGS sequence"/>
</dbReference>
<evidence type="ECO:0000313" key="1">
    <source>
        <dbReference type="EMBL" id="MET3690553.1"/>
    </source>
</evidence>
<name>A0ABV2KYA4_9HYPH</name>
<dbReference type="RefSeq" id="WP_238279254.1">
    <property type="nucleotide sequence ID" value="NZ_BPQL01000053.1"/>
</dbReference>
<comment type="caution">
    <text evidence="1">The sequence shown here is derived from an EMBL/GenBank/DDBJ whole genome shotgun (WGS) entry which is preliminary data.</text>
</comment>
<organism evidence="1 2">
    <name type="scientific">Methylobacterium goesingense</name>
    <dbReference type="NCBI Taxonomy" id="243690"/>
    <lineage>
        <taxon>Bacteria</taxon>
        <taxon>Pseudomonadati</taxon>
        <taxon>Pseudomonadota</taxon>
        <taxon>Alphaproteobacteria</taxon>
        <taxon>Hyphomicrobiales</taxon>
        <taxon>Methylobacteriaceae</taxon>
        <taxon>Methylobacterium</taxon>
    </lineage>
</organism>
<proteinExistence type="predicted"/>
<dbReference type="InterPro" id="IPR007362">
    <property type="entry name" value="DUF429"/>
</dbReference>
<dbReference type="Pfam" id="PF04250">
    <property type="entry name" value="DUF429"/>
    <property type="match status" value="1"/>
</dbReference>